<evidence type="ECO:0000313" key="1">
    <source>
        <dbReference type="EMBL" id="XDQ83704.1"/>
    </source>
</evidence>
<proteinExistence type="predicted"/>
<name>A0AB39TXB1_9ACTN</name>
<organism evidence="1">
    <name type="scientific">Streptomyces sp. Y1</name>
    <dbReference type="NCBI Taxonomy" id="3238634"/>
    <lineage>
        <taxon>Bacteria</taxon>
        <taxon>Bacillati</taxon>
        <taxon>Actinomycetota</taxon>
        <taxon>Actinomycetes</taxon>
        <taxon>Kitasatosporales</taxon>
        <taxon>Streptomycetaceae</taxon>
        <taxon>Streptomyces</taxon>
    </lineage>
</organism>
<dbReference type="RefSeq" id="WP_157882276.1">
    <property type="nucleotide sequence ID" value="NZ_CP163445.1"/>
</dbReference>
<sequence length="52" mass="6284">MIEYQTFQQQAHELADRAEHERLVREARQAARLRRRPVAARFQRRAVKQHAC</sequence>
<gene>
    <name evidence="1" type="ORF">AB2U05_36975</name>
</gene>
<accession>A0AB39TXB1</accession>
<reference evidence="1" key="1">
    <citation type="submission" date="2024-07" db="EMBL/GenBank/DDBJ databases">
        <authorList>
            <person name="Yu S.T."/>
        </authorList>
    </citation>
    <scope>NUCLEOTIDE SEQUENCE</scope>
    <source>
        <strain evidence="1">Y1</strain>
    </source>
</reference>
<dbReference type="AlphaFoldDB" id="A0AB39TXB1"/>
<dbReference type="EMBL" id="CP163445">
    <property type="protein sequence ID" value="XDQ83704.1"/>
    <property type="molecule type" value="Genomic_DNA"/>
</dbReference>
<protein>
    <submittedName>
        <fullName evidence="1">Uncharacterized protein</fullName>
    </submittedName>
</protein>